<organism evidence="2 3">
    <name type="scientific">Paralvinella palmiformis</name>
    <dbReference type="NCBI Taxonomy" id="53620"/>
    <lineage>
        <taxon>Eukaryota</taxon>
        <taxon>Metazoa</taxon>
        <taxon>Spiralia</taxon>
        <taxon>Lophotrochozoa</taxon>
        <taxon>Annelida</taxon>
        <taxon>Polychaeta</taxon>
        <taxon>Sedentaria</taxon>
        <taxon>Canalipalpata</taxon>
        <taxon>Terebellida</taxon>
        <taxon>Terebelliformia</taxon>
        <taxon>Alvinellidae</taxon>
        <taxon>Paralvinella</taxon>
    </lineage>
</organism>
<protein>
    <recommendedName>
        <fullName evidence="4">Bardet-Biedl syndrome 12 protein</fullName>
    </recommendedName>
</protein>
<dbReference type="GO" id="GO:0051131">
    <property type="term" value="P:chaperone-mediated protein complex assembly"/>
    <property type="evidence" value="ECO:0007669"/>
    <property type="project" value="InterPro"/>
</dbReference>
<reference evidence="2" key="1">
    <citation type="journal article" date="2023" name="Mol. Biol. Evol.">
        <title>Third-Generation Sequencing Reveals the Adaptive Role of the Epigenome in Three Deep-Sea Polychaetes.</title>
        <authorList>
            <person name="Perez M."/>
            <person name="Aroh O."/>
            <person name="Sun Y."/>
            <person name="Lan Y."/>
            <person name="Juniper S.K."/>
            <person name="Young C.R."/>
            <person name="Angers B."/>
            <person name="Qian P.Y."/>
        </authorList>
    </citation>
    <scope>NUCLEOTIDE SEQUENCE</scope>
    <source>
        <strain evidence="2">P08H-3</strain>
    </source>
</reference>
<dbReference type="PANTHER" id="PTHR46883:SF1">
    <property type="entry name" value="BARDET-BIEDL SYNDROME 12 PROTEIN"/>
    <property type="match status" value="1"/>
</dbReference>
<proteinExistence type="predicted"/>
<comment type="caution">
    <text evidence="2">The sequence shown here is derived from an EMBL/GenBank/DDBJ whole genome shotgun (WGS) entry which is preliminary data.</text>
</comment>
<dbReference type="PANTHER" id="PTHR46883">
    <property type="entry name" value="BARDET-BIEDL SYNDROME 12 PROTEIN"/>
    <property type="match status" value="1"/>
</dbReference>
<dbReference type="Gene3D" id="1.10.560.10">
    <property type="entry name" value="GroEL-like equatorial domain"/>
    <property type="match status" value="1"/>
</dbReference>
<dbReference type="Proteomes" id="UP001208570">
    <property type="component" value="Unassembled WGS sequence"/>
</dbReference>
<dbReference type="Gene3D" id="3.30.260.10">
    <property type="entry name" value="TCP-1-like chaperonin intermediate domain"/>
    <property type="match status" value="1"/>
</dbReference>
<dbReference type="AlphaFoldDB" id="A0AAD9JCV9"/>
<feature type="region of interest" description="Disordered" evidence="1">
    <location>
        <begin position="458"/>
        <end position="482"/>
    </location>
</feature>
<dbReference type="Pfam" id="PF00118">
    <property type="entry name" value="Cpn60_TCP1"/>
    <property type="match status" value="1"/>
</dbReference>
<dbReference type="EMBL" id="JAODUP010000423">
    <property type="protein sequence ID" value="KAK2150105.1"/>
    <property type="molecule type" value="Genomic_DNA"/>
</dbReference>
<sequence>MNRLDNICETLGAMTESLIGSSSGIKCITDDRDAVFVNCVDQLLQNIHNQNRLADLIISAVSSHHKRYTCCSKTLLTLILVWVKVIGNIRKQDVPLPIILRGFHQAVLCSINHARDIAVNLKDIQILFKVSEMENVESSTSCTMDSPVSFDRETLENIKDENLSVPVKCTAEGPFIKGDQLHLKDPDNCHDVMGNTHFQRPESTLSSNSVMDFLHPLGQKLPSDGHDDDDDVSWFFEDDKVTHMNVFNRPEQELTSTSIEKSYHFRLNIKHDNDYNSLGKSQHFPVRQEVSDSKSDITTRQDCVDDDEFDWCFDDEPTLESHSDHKHEGANVTKYIPPVNDGVFDTSRICDYGDDDGGEDGSCFKDRNSSSISGNVLAVNSSKIQEDASIMCPKHTKHVNDLTFNETGSQTTRTIGECAVDLLEKRLQEVLKNRSMEALKTKVLNRCRHFTTVESTVSELQETQNHEHESSELGTNKMNSRDAETGMKVNSTLMGKGSSETNDLSLSPATRQVSYSFSSTRKQFVGSAELFKPETSLHLKQNDIPKQHCCHGFNYSRKNMLSYRGSSLSSLNNAQDGAHVVNMERNDKYSLLLKLVKLLCHGAEEIVQFVADVCWKQMKEKGGSLFSSIRISDIHTCTVAGPVWEHSKVVDGAVLNATSVQLAVLSRLLGPCRALLIHGDVMFSYKHKGQQIKQNKVTLHKLPITESKKVLWLKEIQSLIKELSIQLLLISGMASDSVHDLCDNMDVLLLTNVPYSLLVTIGEAYQVDYVKYAMEAMKDNVLYPLMVDSFDNQWRDRIDTSARSELLVVIRTAATLIQTSVICHPCENVAILREEQFWHCVKRLASTIHSDKMLPGGGATELSCAVQLKGCADELETNDDTGFSYDVLIYRAVAEGFERFSSIVTRNTLANNESGHCVENSPNIQIGKTHIQDLNYEVFDDFESKIEAWQTACHVTCQLLMADVEITTGLDNMNTNAII</sequence>
<dbReference type="InterPro" id="IPR027413">
    <property type="entry name" value="GROEL-like_equatorial_sf"/>
</dbReference>
<dbReference type="GO" id="GO:0045494">
    <property type="term" value="P:photoreceptor cell maintenance"/>
    <property type="evidence" value="ECO:0007669"/>
    <property type="project" value="TreeGrafter"/>
</dbReference>
<evidence type="ECO:0000313" key="3">
    <source>
        <dbReference type="Proteomes" id="UP001208570"/>
    </source>
</evidence>
<dbReference type="InterPro" id="IPR042984">
    <property type="entry name" value="BBS12"/>
</dbReference>
<gene>
    <name evidence="2" type="ORF">LSH36_423g02002</name>
</gene>
<evidence type="ECO:0000256" key="1">
    <source>
        <dbReference type="SAM" id="MobiDB-lite"/>
    </source>
</evidence>
<dbReference type="InterPro" id="IPR002423">
    <property type="entry name" value="Cpn60/GroEL/TCP-1"/>
</dbReference>
<evidence type="ECO:0008006" key="4">
    <source>
        <dbReference type="Google" id="ProtNLM"/>
    </source>
</evidence>
<evidence type="ECO:0000313" key="2">
    <source>
        <dbReference type="EMBL" id="KAK2150105.1"/>
    </source>
</evidence>
<dbReference type="Gene3D" id="3.50.7.10">
    <property type="entry name" value="GroEL"/>
    <property type="match status" value="1"/>
</dbReference>
<dbReference type="GO" id="GO:0005524">
    <property type="term" value="F:ATP binding"/>
    <property type="evidence" value="ECO:0007669"/>
    <property type="project" value="InterPro"/>
</dbReference>
<dbReference type="InterPro" id="IPR027409">
    <property type="entry name" value="GroEL-like_apical_dom_sf"/>
</dbReference>
<accession>A0AAD9JCV9</accession>
<dbReference type="InterPro" id="IPR027410">
    <property type="entry name" value="TCP-1-like_intermed_sf"/>
</dbReference>
<keyword evidence="3" id="KW-1185">Reference proteome</keyword>
<name>A0AAD9JCV9_9ANNE</name>
<dbReference type="SUPFAM" id="SSF48592">
    <property type="entry name" value="GroEL equatorial domain-like"/>
    <property type="match status" value="1"/>
</dbReference>